<keyword evidence="3" id="KW-0274">FAD</keyword>
<feature type="domain" description="FAD/NAD(P)-binding" evidence="4">
    <location>
        <begin position="4"/>
        <end position="297"/>
    </location>
</feature>
<dbReference type="Proteomes" id="UP000473648">
    <property type="component" value="Unassembled WGS sequence"/>
</dbReference>
<evidence type="ECO:0000313" key="5">
    <source>
        <dbReference type="EMBL" id="MQM73340.1"/>
    </source>
</evidence>
<accession>A0A6L5GU70</accession>
<gene>
    <name evidence="5" type="ORF">FRC53_08030</name>
</gene>
<name>A0A6L5GU70_9FIRM</name>
<dbReference type="InterPro" id="IPR036188">
    <property type="entry name" value="FAD/NAD-bd_sf"/>
</dbReference>
<keyword evidence="6" id="KW-1185">Reference proteome</keyword>
<reference evidence="5" key="1">
    <citation type="journal article" date="2020" name="Appl. Environ. Microbiol.">
        <title>Medium-Chain Fatty Acid Synthesis by 'Candidatus Weimeria bifida' gen. nov., sp. nov., and 'Candidatus Pseudoramibacter fermentans' sp. nov.</title>
        <authorList>
            <person name="Scarborough M.J."/>
            <person name="Myers K.S."/>
            <person name="Donohue T.J."/>
            <person name="Noguera D.R."/>
        </authorList>
    </citation>
    <scope>NUCLEOTIDE SEQUENCE</scope>
    <source>
        <strain evidence="5">EUB1.1</strain>
    </source>
</reference>
<comment type="caution">
    <text evidence="5">The sequence shown here is derived from an EMBL/GenBank/DDBJ whole genome shotgun (WGS) entry which is preliminary data.</text>
</comment>
<dbReference type="GO" id="GO:0016491">
    <property type="term" value="F:oxidoreductase activity"/>
    <property type="evidence" value="ECO:0007669"/>
    <property type="project" value="InterPro"/>
</dbReference>
<protein>
    <submittedName>
        <fullName evidence="5">NAD(P)/FAD-dependent oxidoreductase</fullName>
    </submittedName>
</protein>
<dbReference type="Pfam" id="PF07992">
    <property type="entry name" value="Pyr_redox_2"/>
    <property type="match status" value="1"/>
</dbReference>
<evidence type="ECO:0000256" key="1">
    <source>
        <dbReference type="ARBA" id="ARBA00001974"/>
    </source>
</evidence>
<dbReference type="PANTHER" id="PTHR43429:SF3">
    <property type="entry name" value="NITRITE REDUCTASE [NAD(P)H]"/>
    <property type="match status" value="1"/>
</dbReference>
<sequence length="411" mass="44283">MKTKYLIIGNSAAAIGGVQGIRKVDKRSKIVLVADEPYSTYSRPLISYWLEGRVDREHMVYRNPDFYRQYGVDTMLGTKVTAIDPAAHSVTTDDGKTITYEQLLIATGSNPFVPPIEGKEKAKNAFTFTTFDDAQGVKKALKPDAKVVIMGGGLIGLKAAEALIDQVASLTIVDLADRVMPSVLDAEVAQVMQQHLTDLGMELRLKTSIKSVNSMSVTLSDGAKLPYDILIFAVGTRPNQALAETAGIACERGILTNTSQLTSAADIYAAGDCTQSHDISADVNRNIAILPNAFMQGETAGINMAGGEAVFDKAFPINSMGVKGFYMLTAGSTEGQPQIVKTPDGIRKFYIAGDTLKGYMILGECQRAGIYTDLIRQQTRLSTVDWDSLAKAPKLAAFDVSVRKADLAQAH</sequence>
<evidence type="ECO:0000259" key="4">
    <source>
        <dbReference type="Pfam" id="PF07992"/>
    </source>
</evidence>
<evidence type="ECO:0000256" key="3">
    <source>
        <dbReference type="ARBA" id="ARBA00022827"/>
    </source>
</evidence>
<dbReference type="PRINTS" id="PR00411">
    <property type="entry name" value="PNDRDTASEI"/>
</dbReference>
<dbReference type="AlphaFoldDB" id="A0A6L5GU70"/>
<dbReference type="PANTHER" id="PTHR43429">
    <property type="entry name" value="PYRIDINE NUCLEOTIDE-DISULFIDE OXIDOREDUCTASE DOMAIN-CONTAINING"/>
    <property type="match status" value="1"/>
</dbReference>
<proteinExistence type="predicted"/>
<dbReference type="PRINTS" id="PR00368">
    <property type="entry name" value="FADPNR"/>
</dbReference>
<dbReference type="EMBL" id="VOGB01000005">
    <property type="protein sequence ID" value="MQM73340.1"/>
    <property type="molecule type" value="Genomic_DNA"/>
</dbReference>
<keyword evidence="2" id="KW-0285">Flavoprotein</keyword>
<dbReference type="InterPro" id="IPR023753">
    <property type="entry name" value="FAD/NAD-binding_dom"/>
</dbReference>
<evidence type="ECO:0000313" key="6">
    <source>
        <dbReference type="Proteomes" id="UP000473648"/>
    </source>
</evidence>
<evidence type="ECO:0000256" key="2">
    <source>
        <dbReference type="ARBA" id="ARBA00022630"/>
    </source>
</evidence>
<dbReference type="InterPro" id="IPR050260">
    <property type="entry name" value="FAD-bd_OxRdtase"/>
</dbReference>
<comment type="cofactor">
    <cofactor evidence="1">
        <name>FAD</name>
        <dbReference type="ChEBI" id="CHEBI:57692"/>
    </cofactor>
</comment>
<dbReference type="Gene3D" id="3.50.50.60">
    <property type="entry name" value="FAD/NAD(P)-binding domain"/>
    <property type="match status" value="2"/>
</dbReference>
<organism evidence="5 6">
    <name type="scientific">Candidatus Pseudoramibacter fermentans</name>
    <dbReference type="NCBI Taxonomy" id="2594427"/>
    <lineage>
        <taxon>Bacteria</taxon>
        <taxon>Bacillati</taxon>
        <taxon>Bacillota</taxon>
        <taxon>Clostridia</taxon>
        <taxon>Eubacteriales</taxon>
        <taxon>Eubacteriaceae</taxon>
        <taxon>Pseudoramibacter</taxon>
    </lineage>
</organism>
<dbReference type="SUPFAM" id="SSF51905">
    <property type="entry name" value="FAD/NAD(P)-binding domain"/>
    <property type="match status" value="2"/>
</dbReference>